<evidence type="ECO:0000313" key="3">
    <source>
        <dbReference type="Proteomes" id="UP000187455"/>
    </source>
</evidence>
<dbReference type="EMBL" id="LSSL01002547">
    <property type="protein sequence ID" value="OLY81348.1"/>
    <property type="molecule type" value="Genomic_DNA"/>
</dbReference>
<reference evidence="2 3" key="1">
    <citation type="journal article" date="2016" name="Mol. Biol. Evol.">
        <title>Genome-Wide Survey of Gut Fungi (Harpellales) Reveals the First Horizontally Transferred Ubiquitin Gene from a Mosquito Host.</title>
        <authorList>
            <person name="Wang Y."/>
            <person name="White M.M."/>
            <person name="Kvist S."/>
            <person name="Moncalvo J.M."/>
        </authorList>
    </citation>
    <scope>NUCLEOTIDE SEQUENCE [LARGE SCALE GENOMIC DNA]</scope>
    <source>
        <strain evidence="2 3">ALG-7-W6</strain>
    </source>
</reference>
<feature type="compositionally biased region" description="Polar residues" evidence="1">
    <location>
        <begin position="787"/>
        <end position="803"/>
    </location>
</feature>
<evidence type="ECO:0000313" key="2">
    <source>
        <dbReference type="EMBL" id="OLY81348.1"/>
    </source>
</evidence>
<name>A0A1R0GWX2_9FUNG</name>
<feature type="region of interest" description="Disordered" evidence="1">
    <location>
        <begin position="1"/>
        <end position="129"/>
    </location>
</feature>
<gene>
    <name evidence="2" type="ORF">AYI68_g4547</name>
</gene>
<accession>A0A1R0GWX2</accession>
<feature type="compositionally biased region" description="Polar residues" evidence="1">
    <location>
        <begin position="696"/>
        <end position="725"/>
    </location>
</feature>
<sequence length="1259" mass="140991">MGKSEDIHNEDKVSNVLSLSKSNPGKISKKKKGTISNLSSASSVPTSNDRSTSKSNRKNMTLKNAVLSSYPELESNLTPAERTKNTASKTFNKRMKSLKSSRIREKNKMNSARSNSADQSKFTDSSNSSGNFKSGQGLFDWNWKQPLNFFGNILLSGLPISNKNWLYKSENQDSSFSVPWKDSHLLDHHISKVIASPLAPENEEHLSEIEPNSSVQVSEEHICKDKIINLSQIQENSETSVTKITQTEIDNSHSTQNDLLQNEIKLEENPIKNDQITQPVVENLILPLQEDSPLKKIDRHLSPTHIKTTSSNQITGEESQNNNSYILEKDIVQKPELSPIIEEKMESNDNEIDIIFTEYDFPTDQNSDEKASNSASVKTPTENSNPNLLNHPDFQDDSENSKPILIVNHQVQNEIISDSLDSKKENNYSDNTEALILEPQSKNILHNDDFCDLENKEDSSPENHYNLDDHINPENHDPQESFLANLQLITNHNYNLENLDYLAQSNDPQAENSLHSTHTSEKHNFNYKNIPLSTFNYDDSHQSDTTLDLITNKNSPVWPTRNMYDMSNSGVLSSIFKRPSDKKNPLFSNKNVDFTSTSTLSGSSKKIKIENFDSFSSCLSAIGSRSSKLSKRNGSVLIGSERLATRRLKGKKPKFQTPRPYFGIGYGGESSPFQKLNIKSPFLFESAPQAEDETYTKTPSSTAQPQSPKNSSGEVSIGNQSPNSSTKKKPKESVTAKVLLSIIKEKDNQSEINGFDSPSKKKRSYNIDTDTDKDSNNEQKDLPDSENGYNSDNINSFPQTLSAHSKGPLFQLSRKRQNSPRISLQSDLLSQSNNDSNSEKSSFNSSMSTLLETAPEEVKIKNKSILSQSVKSRATMEISNFETRDSILGDHSDVISTKEKTDEGSLASKSLFNGNKKILLARSRRKNGYSMFSSDITTQTFGLPFQSKMQIKKKKSNNSHSFESLPYKDVDMSKDPSTSLAMDLDRPQDLNSNKITEFESKSASSIFNNQISHTHSSLDTSIIQDQNLPSESLQKTKQLGAIADNSIVSRLGQPSLGLSDPAKKNLGNISKEISSHPGLKLKPDEVINNSEGNNQTSCKTNLFSLNKKDSSATYAQPKPRDTFNHKITNPHKLPSSEFKFIINSSHFPPTSILHKVKNSNKFEFESSGFSKPIKEMYPFVKNIKVRDLPPFNFVKPKNSKIFSQNNQIFTFQKPQTSSSGKFGQMSKSLLANNKSEFSQIRSLVLNLKDSELPQYNFKK</sequence>
<keyword evidence="3" id="KW-1185">Reference proteome</keyword>
<feature type="region of interest" description="Disordered" evidence="1">
    <location>
        <begin position="952"/>
        <end position="985"/>
    </location>
</feature>
<organism evidence="2 3">
    <name type="scientific">Smittium mucronatum</name>
    <dbReference type="NCBI Taxonomy" id="133383"/>
    <lineage>
        <taxon>Eukaryota</taxon>
        <taxon>Fungi</taxon>
        <taxon>Fungi incertae sedis</taxon>
        <taxon>Zoopagomycota</taxon>
        <taxon>Kickxellomycotina</taxon>
        <taxon>Harpellomycetes</taxon>
        <taxon>Harpellales</taxon>
        <taxon>Legeriomycetaceae</taxon>
        <taxon>Smittium</taxon>
    </lineage>
</organism>
<dbReference type="OrthoDB" id="5583207at2759"/>
<feature type="region of interest" description="Disordered" evidence="1">
    <location>
        <begin position="361"/>
        <end position="400"/>
    </location>
</feature>
<dbReference type="Proteomes" id="UP000187455">
    <property type="component" value="Unassembled WGS sequence"/>
</dbReference>
<feature type="compositionally biased region" description="Polar residues" evidence="1">
    <location>
        <begin position="372"/>
        <end position="388"/>
    </location>
</feature>
<feature type="region of interest" description="Disordered" evidence="1">
    <location>
        <begin position="689"/>
        <end position="733"/>
    </location>
</feature>
<feature type="compositionally biased region" description="Basic and acidic residues" evidence="1">
    <location>
        <begin position="1"/>
        <end position="13"/>
    </location>
</feature>
<proteinExistence type="predicted"/>
<feature type="compositionally biased region" description="Basic residues" evidence="1">
    <location>
        <begin position="91"/>
        <end position="101"/>
    </location>
</feature>
<feature type="compositionally biased region" description="Polar residues" evidence="1">
    <location>
        <begin position="109"/>
        <end position="129"/>
    </location>
</feature>
<feature type="compositionally biased region" description="Low complexity" evidence="1">
    <location>
        <begin position="823"/>
        <end position="848"/>
    </location>
</feature>
<feature type="compositionally biased region" description="Polar residues" evidence="1">
    <location>
        <begin position="38"/>
        <end position="62"/>
    </location>
</feature>
<feature type="compositionally biased region" description="Basic and acidic residues" evidence="1">
    <location>
        <begin position="770"/>
        <end position="783"/>
    </location>
</feature>
<feature type="region of interest" description="Disordered" evidence="1">
    <location>
        <begin position="749"/>
        <end position="848"/>
    </location>
</feature>
<comment type="caution">
    <text evidence="2">The sequence shown here is derived from an EMBL/GenBank/DDBJ whole genome shotgun (WGS) entry which is preliminary data.</text>
</comment>
<protein>
    <submittedName>
        <fullName evidence="2">Uncharacterized protein</fullName>
    </submittedName>
</protein>
<evidence type="ECO:0000256" key="1">
    <source>
        <dbReference type="SAM" id="MobiDB-lite"/>
    </source>
</evidence>
<dbReference type="AlphaFoldDB" id="A0A1R0GWX2"/>